<evidence type="ECO:0000313" key="2">
    <source>
        <dbReference type="Proteomes" id="UP000255101"/>
    </source>
</evidence>
<evidence type="ECO:0000313" key="1">
    <source>
        <dbReference type="EMBL" id="SUB62093.1"/>
    </source>
</evidence>
<dbReference type="EMBL" id="UGTB01000004">
    <property type="protein sequence ID" value="SUB62093.1"/>
    <property type="molecule type" value="Genomic_DNA"/>
</dbReference>
<gene>
    <name evidence="1" type="ORF">NCTC11460_02101</name>
</gene>
<reference evidence="1 2" key="1">
    <citation type="submission" date="2018-06" db="EMBL/GenBank/DDBJ databases">
        <authorList>
            <consortium name="Pathogen Informatics"/>
            <person name="Doyle S."/>
        </authorList>
    </citation>
    <scope>NUCLEOTIDE SEQUENCE [LARGE SCALE GENOMIC DNA]</scope>
    <source>
        <strain evidence="1 2">NCTC11460</strain>
    </source>
</reference>
<dbReference type="AlphaFoldDB" id="A0A379CII7"/>
<name>A0A379CII7_9FIRM</name>
<dbReference type="RefSeq" id="WP_019595726.1">
    <property type="nucleotide sequence ID" value="NZ_FOVA01000025.1"/>
</dbReference>
<accession>A0A379CII7</accession>
<sequence>MQLSYRLEVIAVKYAVIYIENEMSGIRRYLALNKNDSDYRTAMEERLKSLKYEYKELKSWLESVGE</sequence>
<organism evidence="1 2">
    <name type="scientific">Peptostreptococcus anaerobius</name>
    <dbReference type="NCBI Taxonomy" id="1261"/>
    <lineage>
        <taxon>Bacteria</taxon>
        <taxon>Bacillati</taxon>
        <taxon>Bacillota</taxon>
        <taxon>Clostridia</taxon>
        <taxon>Peptostreptococcales</taxon>
        <taxon>Peptostreptococcaceae</taxon>
        <taxon>Peptostreptococcus</taxon>
    </lineage>
</organism>
<protein>
    <submittedName>
        <fullName evidence="1">Uncharacterized protein</fullName>
    </submittedName>
</protein>
<proteinExistence type="predicted"/>
<dbReference type="Proteomes" id="UP000255101">
    <property type="component" value="Unassembled WGS sequence"/>
</dbReference>